<dbReference type="Proteomes" id="UP001307608">
    <property type="component" value="Chromosome"/>
</dbReference>
<organism evidence="1 2">
    <name type="scientific">Marinomonas pontica</name>
    <dbReference type="NCBI Taxonomy" id="264739"/>
    <lineage>
        <taxon>Bacteria</taxon>
        <taxon>Pseudomonadati</taxon>
        <taxon>Pseudomonadota</taxon>
        <taxon>Gammaproteobacteria</taxon>
        <taxon>Oceanospirillales</taxon>
        <taxon>Oceanospirillaceae</taxon>
        <taxon>Marinomonas</taxon>
    </lineage>
</organism>
<gene>
    <name evidence="1" type="ORF">MACH16_21630</name>
</gene>
<reference evidence="1 2" key="1">
    <citation type="submission" date="2023-01" db="EMBL/GenBank/DDBJ databases">
        <title>Complete genome sequence of Marinomonas pontica strain 200518_36.</title>
        <authorList>
            <person name="Ueki S."/>
            <person name="Gajardo G."/>
            <person name="Maruyama F."/>
        </authorList>
    </citation>
    <scope>NUCLEOTIDE SEQUENCE [LARGE SCALE GENOMIC DNA]</scope>
    <source>
        <strain evidence="1 2">200518_36</strain>
    </source>
</reference>
<name>A0ABM8FER7_9GAMM</name>
<proteinExistence type="predicted"/>
<accession>A0ABM8FER7</accession>
<evidence type="ECO:0000313" key="2">
    <source>
        <dbReference type="Proteomes" id="UP001307608"/>
    </source>
</evidence>
<protein>
    <submittedName>
        <fullName evidence="1">Uncharacterized protein</fullName>
    </submittedName>
</protein>
<keyword evidence="2" id="KW-1185">Reference proteome</keyword>
<sequence length="51" mass="5621">MPFMLMAKGISSTNSATPEVLCSSPRANVRGWEQGNVKGEKDMLWHSALKK</sequence>
<dbReference type="EMBL" id="AP027271">
    <property type="protein sequence ID" value="BDX03415.1"/>
    <property type="molecule type" value="Genomic_DNA"/>
</dbReference>
<evidence type="ECO:0000313" key="1">
    <source>
        <dbReference type="EMBL" id="BDX03415.1"/>
    </source>
</evidence>